<evidence type="ECO:0000313" key="1">
    <source>
        <dbReference type="EMBL" id="CAB5382872.1"/>
    </source>
</evidence>
<evidence type="ECO:0000313" key="2">
    <source>
        <dbReference type="Proteomes" id="UP000684084"/>
    </source>
</evidence>
<name>A0A916EEY1_9GLOM</name>
<dbReference type="OrthoDB" id="2307772at2759"/>
<comment type="caution">
    <text evidence="1">The sequence shown here is derived from an EMBL/GenBank/DDBJ whole genome shotgun (WGS) entry which is preliminary data.</text>
</comment>
<dbReference type="Proteomes" id="UP000684084">
    <property type="component" value="Unassembled WGS sequence"/>
</dbReference>
<sequence>MKYEFIETSFKIIITKVPDKKSGGYEKLKDLTLRDKSDFAYLDIRRNIEPILIRYIEGSGISNFTVYMILSYLSDPVILDVHEFLVIWSHPALYNGRTFVT</sequence>
<proteinExistence type="predicted"/>
<gene>
    <name evidence="1" type="ORF">CHRIB12_LOCUS18164</name>
</gene>
<organism evidence="1 2">
    <name type="scientific">Rhizophagus irregularis</name>
    <dbReference type="NCBI Taxonomy" id="588596"/>
    <lineage>
        <taxon>Eukaryota</taxon>
        <taxon>Fungi</taxon>
        <taxon>Fungi incertae sedis</taxon>
        <taxon>Mucoromycota</taxon>
        <taxon>Glomeromycotina</taxon>
        <taxon>Glomeromycetes</taxon>
        <taxon>Glomerales</taxon>
        <taxon>Glomeraceae</taxon>
        <taxon>Rhizophagus</taxon>
    </lineage>
</organism>
<dbReference type="AlphaFoldDB" id="A0A916EEY1"/>
<protein>
    <submittedName>
        <fullName evidence="1">Uncharacterized protein</fullName>
    </submittedName>
</protein>
<dbReference type="EMBL" id="CAGKOT010000047">
    <property type="protein sequence ID" value="CAB5382872.1"/>
    <property type="molecule type" value="Genomic_DNA"/>
</dbReference>
<accession>A0A916EEY1</accession>
<reference evidence="1" key="1">
    <citation type="submission" date="2020-05" db="EMBL/GenBank/DDBJ databases">
        <authorList>
            <person name="Rincon C."/>
            <person name="Sanders R I."/>
            <person name="Robbins C."/>
            <person name="Chaturvedi A."/>
        </authorList>
    </citation>
    <scope>NUCLEOTIDE SEQUENCE</scope>
    <source>
        <strain evidence="1">CHB12</strain>
    </source>
</reference>